<reference evidence="2" key="2">
    <citation type="submission" date="2025-08" db="UniProtKB">
        <authorList>
            <consortium name="Ensembl"/>
        </authorList>
    </citation>
    <scope>IDENTIFICATION</scope>
</reference>
<dbReference type="GeneTree" id="ENSGT01150000288809"/>
<reference evidence="2" key="3">
    <citation type="submission" date="2025-09" db="UniProtKB">
        <authorList>
            <consortium name="Ensembl"/>
        </authorList>
    </citation>
    <scope>IDENTIFICATION</scope>
</reference>
<name>A0A7N9D2Q8_MACFA</name>
<evidence type="ECO:0000313" key="3">
    <source>
        <dbReference type="Proteomes" id="UP000233100"/>
    </source>
</evidence>
<accession>A0A7N9D2Q8</accession>
<evidence type="ECO:0000256" key="1">
    <source>
        <dbReference type="SAM" id="MobiDB-lite"/>
    </source>
</evidence>
<feature type="compositionally biased region" description="Polar residues" evidence="1">
    <location>
        <begin position="10"/>
        <end position="21"/>
    </location>
</feature>
<keyword evidence="3" id="KW-1185">Reference proteome</keyword>
<organism evidence="2 3">
    <name type="scientific">Macaca fascicularis</name>
    <name type="common">Crab-eating macaque</name>
    <name type="synonym">Cynomolgus monkey</name>
    <dbReference type="NCBI Taxonomy" id="9541"/>
    <lineage>
        <taxon>Eukaryota</taxon>
        <taxon>Metazoa</taxon>
        <taxon>Chordata</taxon>
        <taxon>Craniata</taxon>
        <taxon>Vertebrata</taxon>
        <taxon>Euteleostomi</taxon>
        <taxon>Mammalia</taxon>
        <taxon>Eutheria</taxon>
        <taxon>Euarchontoglires</taxon>
        <taxon>Primates</taxon>
        <taxon>Haplorrhini</taxon>
        <taxon>Catarrhini</taxon>
        <taxon>Cercopithecidae</taxon>
        <taxon>Cercopithecinae</taxon>
        <taxon>Macaca</taxon>
    </lineage>
</organism>
<sequence>MPNMIRPQNAKDSTSNTVENTDSPWRKLFRELCKINAFDTPDSPFVRGKGISDSIHSIFDHLWRTKEHNEAGWLLLSSVEKVMKENDELRDSVSQLQKPILSLKSTKIALNENLISCRESAKIVEKQTQALIL</sequence>
<dbReference type="Proteomes" id="UP000233100">
    <property type="component" value="Chromosome 11"/>
</dbReference>
<proteinExistence type="predicted"/>
<dbReference type="AlphaFoldDB" id="A0A7N9D2Q8"/>
<evidence type="ECO:0000313" key="2">
    <source>
        <dbReference type="Ensembl" id="ENSMFAP00000058404.1"/>
    </source>
</evidence>
<protein>
    <submittedName>
        <fullName evidence="2">Uncharacterized protein</fullName>
    </submittedName>
</protein>
<dbReference type="Ensembl" id="ENSMFAT00000101743.1">
    <property type="protein sequence ID" value="ENSMFAP00000058404.1"/>
    <property type="gene ID" value="ENSMFAG00000059312.1"/>
</dbReference>
<reference evidence="2 3" key="1">
    <citation type="submission" date="2013-03" db="EMBL/GenBank/DDBJ databases">
        <authorList>
            <person name="Warren W."/>
            <person name="Wilson R.K."/>
        </authorList>
    </citation>
    <scope>NUCLEOTIDE SEQUENCE</scope>
</reference>
<feature type="region of interest" description="Disordered" evidence="1">
    <location>
        <begin position="1"/>
        <end position="21"/>
    </location>
</feature>